<dbReference type="CDD" id="cd06579">
    <property type="entry name" value="TM_PBP1_transp_AraH_like"/>
    <property type="match status" value="1"/>
</dbReference>
<evidence type="ECO:0000256" key="8">
    <source>
        <dbReference type="SAM" id="Phobius"/>
    </source>
</evidence>
<name>A0A8B2NXV2_9HYPH</name>
<dbReference type="InterPro" id="IPR001851">
    <property type="entry name" value="ABC_transp_permease"/>
</dbReference>
<proteinExistence type="predicted"/>
<feature type="transmembrane region" description="Helical" evidence="8">
    <location>
        <begin position="27"/>
        <end position="49"/>
    </location>
</feature>
<dbReference type="Pfam" id="PF02653">
    <property type="entry name" value="BPD_transp_2"/>
    <property type="match status" value="1"/>
</dbReference>
<gene>
    <name evidence="9" type="ORF">DLJ53_07030</name>
</gene>
<evidence type="ECO:0000256" key="7">
    <source>
        <dbReference type="ARBA" id="ARBA00023136"/>
    </source>
</evidence>
<keyword evidence="2" id="KW-0813">Transport</keyword>
<comment type="subcellular location">
    <subcellularLocation>
        <location evidence="1">Cell membrane</location>
        <topology evidence="1">Multi-pass membrane protein</topology>
    </subcellularLocation>
</comment>
<dbReference type="EMBL" id="QHHQ01000001">
    <property type="protein sequence ID" value="RAI04193.1"/>
    <property type="molecule type" value="Genomic_DNA"/>
</dbReference>
<dbReference type="OrthoDB" id="5422926at2"/>
<feature type="transmembrane region" description="Helical" evidence="8">
    <location>
        <begin position="86"/>
        <end position="103"/>
    </location>
</feature>
<keyword evidence="3" id="KW-1003">Cell membrane</keyword>
<feature type="transmembrane region" description="Helical" evidence="8">
    <location>
        <begin position="313"/>
        <end position="335"/>
    </location>
</feature>
<keyword evidence="5 8" id="KW-0812">Transmembrane</keyword>
<dbReference type="PANTHER" id="PTHR32196:SF21">
    <property type="entry name" value="ABC TRANSPORTER PERMEASE PROTEIN YPHD-RELATED"/>
    <property type="match status" value="1"/>
</dbReference>
<evidence type="ECO:0000256" key="1">
    <source>
        <dbReference type="ARBA" id="ARBA00004651"/>
    </source>
</evidence>
<feature type="transmembrane region" description="Helical" evidence="8">
    <location>
        <begin position="177"/>
        <end position="198"/>
    </location>
</feature>
<feature type="transmembrane region" description="Helical" evidence="8">
    <location>
        <begin position="230"/>
        <end position="250"/>
    </location>
</feature>
<evidence type="ECO:0000256" key="6">
    <source>
        <dbReference type="ARBA" id="ARBA00022989"/>
    </source>
</evidence>
<dbReference type="Proteomes" id="UP000249590">
    <property type="component" value="Unassembled WGS sequence"/>
</dbReference>
<dbReference type="GO" id="GO:0022857">
    <property type="term" value="F:transmembrane transporter activity"/>
    <property type="evidence" value="ECO:0007669"/>
    <property type="project" value="InterPro"/>
</dbReference>
<feature type="transmembrane region" description="Helical" evidence="8">
    <location>
        <begin position="61"/>
        <end position="79"/>
    </location>
</feature>
<keyword evidence="6 8" id="KW-1133">Transmembrane helix</keyword>
<evidence type="ECO:0000256" key="3">
    <source>
        <dbReference type="ARBA" id="ARBA00022475"/>
    </source>
</evidence>
<evidence type="ECO:0000256" key="5">
    <source>
        <dbReference type="ARBA" id="ARBA00022692"/>
    </source>
</evidence>
<feature type="transmembrane region" description="Helical" evidence="8">
    <location>
        <begin position="138"/>
        <end position="157"/>
    </location>
</feature>
<keyword evidence="10" id="KW-1185">Reference proteome</keyword>
<organism evidence="9 10">
    <name type="scientific">Acuticoccus sediminis</name>
    <dbReference type="NCBI Taxonomy" id="2184697"/>
    <lineage>
        <taxon>Bacteria</taxon>
        <taxon>Pseudomonadati</taxon>
        <taxon>Pseudomonadota</taxon>
        <taxon>Alphaproteobacteria</taxon>
        <taxon>Hyphomicrobiales</taxon>
        <taxon>Amorphaceae</taxon>
        <taxon>Acuticoccus</taxon>
    </lineage>
</organism>
<protein>
    <submittedName>
        <fullName evidence="9">ABC transporter permease</fullName>
    </submittedName>
</protein>
<feature type="transmembrane region" description="Helical" evidence="8">
    <location>
        <begin position="287"/>
        <end position="307"/>
    </location>
</feature>
<accession>A0A8B2NXV2</accession>
<sequence length="337" mass="34507">MTDRPATEDAAETRPAASPLTGARARALVAAYGTAVGGLLVFLVFALAADNFLTVGNQFTILRQVSFLVVFSVGFTFALTTSELDLSFAAVASLAGVVCGGLVHHGYPWPLAVVAALAIGGVFGLANGLFVTRAKIPSLIATLATASIATGTAFALTEGVAWVGRWDKSFLWLGRGHVGGVPVLVVWMVVIALAAFFVMRQTRFGVWLTATGQADEAARLAGIPIRSMKVWGLALSGLFAGLGAVLLTASLSSAGPTSADDFLMKGIAAVLLGMTMFEPGRPNVPGTVVGALVIGVLSNGLVLLGAAYYVQEIVLGLIILASVALSASVLTKAAFTV</sequence>
<keyword evidence="7 8" id="KW-0472">Membrane</keyword>
<feature type="transmembrane region" description="Helical" evidence="8">
    <location>
        <begin position="109"/>
        <end position="131"/>
    </location>
</feature>
<comment type="caution">
    <text evidence="9">The sequence shown here is derived from an EMBL/GenBank/DDBJ whole genome shotgun (WGS) entry which is preliminary data.</text>
</comment>
<evidence type="ECO:0000313" key="9">
    <source>
        <dbReference type="EMBL" id="RAI04193.1"/>
    </source>
</evidence>
<keyword evidence="4" id="KW-0997">Cell inner membrane</keyword>
<dbReference type="AlphaFoldDB" id="A0A8B2NXV2"/>
<dbReference type="GO" id="GO:0005886">
    <property type="term" value="C:plasma membrane"/>
    <property type="evidence" value="ECO:0007669"/>
    <property type="project" value="UniProtKB-SubCell"/>
</dbReference>
<dbReference type="PANTHER" id="PTHR32196">
    <property type="entry name" value="ABC TRANSPORTER PERMEASE PROTEIN YPHD-RELATED-RELATED"/>
    <property type="match status" value="1"/>
</dbReference>
<reference evidence="9 10" key="1">
    <citation type="submission" date="2018-05" db="EMBL/GenBank/DDBJ databases">
        <title>Acuticoccus sediminis sp. nov., isolated from deep-sea sediment of Indian Ocean.</title>
        <authorList>
            <person name="Liu X."/>
            <person name="Lai Q."/>
            <person name="Du Y."/>
            <person name="Sun F."/>
            <person name="Zhang X."/>
            <person name="Wang S."/>
            <person name="Shao Z."/>
        </authorList>
    </citation>
    <scope>NUCLEOTIDE SEQUENCE [LARGE SCALE GENOMIC DNA]</scope>
    <source>
        <strain evidence="9 10">PTG4-2</strain>
    </source>
</reference>
<evidence type="ECO:0000256" key="4">
    <source>
        <dbReference type="ARBA" id="ARBA00022519"/>
    </source>
</evidence>
<dbReference type="RefSeq" id="WP_111343467.1">
    <property type="nucleotide sequence ID" value="NZ_QHHQ01000001.1"/>
</dbReference>
<evidence type="ECO:0000313" key="10">
    <source>
        <dbReference type="Proteomes" id="UP000249590"/>
    </source>
</evidence>
<evidence type="ECO:0000256" key="2">
    <source>
        <dbReference type="ARBA" id="ARBA00022448"/>
    </source>
</evidence>